<accession>A0ABX0JLL8</accession>
<dbReference type="NCBIfam" id="NF005559">
    <property type="entry name" value="PRK07231.1"/>
    <property type="match status" value="1"/>
</dbReference>
<dbReference type="InterPro" id="IPR020904">
    <property type="entry name" value="Sc_DH/Rdtase_CS"/>
</dbReference>
<evidence type="ECO:0000313" key="3">
    <source>
        <dbReference type="EMBL" id="NHN34920.1"/>
    </source>
</evidence>
<dbReference type="InterPro" id="IPR036291">
    <property type="entry name" value="NAD(P)-bd_dom_sf"/>
</dbReference>
<dbReference type="RefSeq" id="WP_166156778.1">
    <property type="nucleotide sequence ID" value="NZ_JAAOIW010000024.1"/>
</dbReference>
<evidence type="ECO:0000313" key="4">
    <source>
        <dbReference type="Proteomes" id="UP001165962"/>
    </source>
</evidence>
<dbReference type="InterPro" id="IPR002347">
    <property type="entry name" value="SDR_fam"/>
</dbReference>
<dbReference type="PANTHER" id="PTHR24321">
    <property type="entry name" value="DEHYDROGENASES, SHORT CHAIN"/>
    <property type="match status" value="1"/>
</dbReference>
<reference evidence="3" key="1">
    <citation type="submission" date="2020-03" db="EMBL/GenBank/DDBJ databases">
        <title>Draft sequencing of Paenibacilllus sp. S3N08.</title>
        <authorList>
            <person name="Kim D.-U."/>
        </authorList>
    </citation>
    <scope>NUCLEOTIDE SEQUENCE</scope>
    <source>
        <strain evidence="3">S3N08</strain>
    </source>
</reference>
<name>A0ABX0JLL8_9BACL</name>
<gene>
    <name evidence="3" type="ORF">G9U52_34830</name>
</gene>
<keyword evidence="2" id="KW-0560">Oxidoreductase</keyword>
<comment type="caution">
    <text evidence="3">The sequence shown here is derived from an EMBL/GenBank/DDBJ whole genome shotgun (WGS) entry which is preliminary data.</text>
</comment>
<organism evidence="3 4">
    <name type="scientific">Paenibacillus agricola</name>
    <dbReference type="NCBI Taxonomy" id="2716264"/>
    <lineage>
        <taxon>Bacteria</taxon>
        <taxon>Bacillati</taxon>
        <taxon>Bacillota</taxon>
        <taxon>Bacilli</taxon>
        <taxon>Bacillales</taxon>
        <taxon>Paenibacillaceae</taxon>
        <taxon>Paenibacillus</taxon>
    </lineage>
</organism>
<evidence type="ECO:0000256" key="1">
    <source>
        <dbReference type="ARBA" id="ARBA00006484"/>
    </source>
</evidence>
<dbReference type="PRINTS" id="PR00080">
    <property type="entry name" value="SDRFAMILY"/>
</dbReference>
<evidence type="ECO:0000256" key="2">
    <source>
        <dbReference type="ARBA" id="ARBA00023002"/>
    </source>
</evidence>
<protein>
    <submittedName>
        <fullName evidence="3">SDR family oxidoreductase</fullName>
    </submittedName>
</protein>
<dbReference type="Gene3D" id="3.40.50.720">
    <property type="entry name" value="NAD(P)-binding Rossmann-like Domain"/>
    <property type="match status" value="1"/>
</dbReference>
<proteinExistence type="inferred from homology"/>
<dbReference type="PROSITE" id="PS00061">
    <property type="entry name" value="ADH_SHORT"/>
    <property type="match status" value="1"/>
</dbReference>
<dbReference type="Pfam" id="PF13561">
    <property type="entry name" value="adh_short_C2"/>
    <property type="match status" value="1"/>
</dbReference>
<sequence length="251" mass="26136">MGKLDGKVAVITGAGSGIGRASAELLAREGARVAIVDRDFARAQETAQLIGGTDRAIVIKANVTNESEVAEMVAQVLREWGQIDLLHNHAGILHPKDASILEIEEKTIDETLGVNVKGQMLVAKHVARAMSKTGGGAIVSTASDLSFVALPGVCGYVTSKAAIAGLTRSMAVDLAPHDIRVNAVCPGFIYTGMTAGLSANTEALDSMRDSYLIKRLGQPSDVASAVMYLLSRDAGFVTGSLLVVDGGHIVQ</sequence>
<dbReference type="EMBL" id="JAAOIW010000024">
    <property type="protein sequence ID" value="NHN34920.1"/>
    <property type="molecule type" value="Genomic_DNA"/>
</dbReference>
<dbReference type="Proteomes" id="UP001165962">
    <property type="component" value="Unassembled WGS sequence"/>
</dbReference>
<keyword evidence="4" id="KW-1185">Reference proteome</keyword>
<dbReference type="SUPFAM" id="SSF51735">
    <property type="entry name" value="NAD(P)-binding Rossmann-fold domains"/>
    <property type="match status" value="1"/>
</dbReference>
<dbReference type="CDD" id="cd05233">
    <property type="entry name" value="SDR_c"/>
    <property type="match status" value="1"/>
</dbReference>
<comment type="similarity">
    <text evidence="1">Belongs to the short-chain dehydrogenases/reductases (SDR) family.</text>
</comment>
<dbReference type="PRINTS" id="PR00081">
    <property type="entry name" value="GDHRDH"/>
</dbReference>
<dbReference type="PANTHER" id="PTHR24321:SF8">
    <property type="entry name" value="ESTRADIOL 17-BETA-DEHYDROGENASE 8-RELATED"/>
    <property type="match status" value="1"/>
</dbReference>